<sequence length="101" mass="11622">MPESSPYDEIAERCTQYIDGLVESTDFEGFQAWTRADDRWKRWHVPPLGDVQAAHPATEFECLHYPHHVAHFVQTHVLKGVMRIREYVSEIQAVVTAATDV</sequence>
<dbReference type="EMBL" id="KV426022">
    <property type="protein sequence ID" value="KZV91701.1"/>
    <property type="molecule type" value="Genomic_DNA"/>
</dbReference>
<proteinExistence type="predicted"/>
<dbReference type="InParanoid" id="A0A165HB31"/>
<gene>
    <name evidence="1" type="ORF">EXIGLDRAFT_719093</name>
</gene>
<dbReference type="Proteomes" id="UP000077266">
    <property type="component" value="Unassembled WGS sequence"/>
</dbReference>
<reference evidence="1 2" key="1">
    <citation type="journal article" date="2016" name="Mol. Biol. Evol.">
        <title>Comparative Genomics of Early-Diverging Mushroom-Forming Fungi Provides Insights into the Origins of Lignocellulose Decay Capabilities.</title>
        <authorList>
            <person name="Nagy L.G."/>
            <person name="Riley R."/>
            <person name="Tritt A."/>
            <person name="Adam C."/>
            <person name="Daum C."/>
            <person name="Floudas D."/>
            <person name="Sun H."/>
            <person name="Yadav J.S."/>
            <person name="Pangilinan J."/>
            <person name="Larsson K.H."/>
            <person name="Matsuura K."/>
            <person name="Barry K."/>
            <person name="Labutti K."/>
            <person name="Kuo R."/>
            <person name="Ohm R.A."/>
            <person name="Bhattacharya S.S."/>
            <person name="Shirouzu T."/>
            <person name="Yoshinaga Y."/>
            <person name="Martin F.M."/>
            <person name="Grigoriev I.V."/>
            <person name="Hibbett D.S."/>
        </authorList>
    </citation>
    <scope>NUCLEOTIDE SEQUENCE [LARGE SCALE GENOMIC DNA]</scope>
    <source>
        <strain evidence="1 2">HHB12029</strain>
    </source>
</reference>
<evidence type="ECO:0000313" key="1">
    <source>
        <dbReference type="EMBL" id="KZV91701.1"/>
    </source>
</evidence>
<protein>
    <submittedName>
        <fullName evidence="1">Uncharacterized protein</fullName>
    </submittedName>
</protein>
<evidence type="ECO:0000313" key="2">
    <source>
        <dbReference type="Proteomes" id="UP000077266"/>
    </source>
</evidence>
<organism evidence="1 2">
    <name type="scientific">Exidia glandulosa HHB12029</name>
    <dbReference type="NCBI Taxonomy" id="1314781"/>
    <lineage>
        <taxon>Eukaryota</taxon>
        <taxon>Fungi</taxon>
        <taxon>Dikarya</taxon>
        <taxon>Basidiomycota</taxon>
        <taxon>Agaricomycotina</taxon>
        <taxon>Agaricomycetes</taxon>
        <taxon>Auriculariales</taxon>
        <taxon>Exidiaceae</taxon>
        <taxon>Exidia</taxon>
    </lineage>
</organism>
<keyword evidence="2" id="KW-1185">Reference proteome</keyword>
<accession>A0A165HB31</accession>
<dbReference type="AlphaFoldDB" id="A0A165HB31"/>
<name>A0A165HB31_EXIGL</name>